<keyword evidence="7" id="KW-0406">Ion transport</keyword>
<keyword evidence="3" id="KW-0813">Transport</keyword>
<keyword evidence="5" id="KW-0812">Transmembrane</keyword>
<evidence type="ECO:0000256" key="3">
    <source>
        <dbReference type="ARBA" id="ARBA00022448"/>
    </source>
</evidence>
<comment type="subunit">
    <text evidence="2">Homotrimer.</text>
</comment>
<evidence type="ECO:0000259" key="12">
    <source>
        <dbReference type="Pfam" id="PF13609"/>
    </source>
</evidence>
<keyword evidence="9" id="KW-0472">Membrane</keyword>
<keyword evidence="8" id="KW-0626">Porin</keyword>
<dbReference type="Gene3D" id="2.40.160.10">
    <property type="entry name" value="Porin"/>
    <property type="match status" value="1"/>
</dbReference>
<evidence type="ECO:0000256" key="11">
    <source>
        <dbReference type="SAM" id="SignalP"/>
    </source>
</evidence>
<evidence type="ECO:0000256" key="7">
    <source>
        <dbReference type="ARBA" id="ARBA00023065"/>
    </source>
</evidence>
<dbReference type="InterPro" id="IPR033900">
    <property type="entry name" value="Gram_neg_porin_domain"/>
</dbReference>
<evidence type="ECO:0000313" key="14">
    <source>
        <dbReference type="Proteomes" id="UP001558535"/>
    </source>
</evidence>
<sequence>MKRAFVAIAMSACGSARAQSSVTLYGIIDAGATYTNRVSTSTGKGSVVQFTSGSAQGSRWGLRGSEDLGGGTKTLFVLENGFNVGTGALGQGGLEFGRQAYVGLAGNYGTLTLGRQYDFIGEVFPAFAIGANTPAGVLAWSLPAYASGGNLLDNRVWGVQTNNAVKYRSPTINGFSFGAMYGFGNVAGSMGRNSSSNYVATYDNGPFSAALAYMSIHNATASANSTEYAGGASYAFRTARLFALVTDVQLSSGMRPRATTFEGGAVYELTPVLFLGGGFQYQQRNSGIGSANQLVTKLNILCLNVPMYISFGPSLTTTALVPRRKRRWAVHRIQMCKQQYVLLSGISFDRCGSGWERFGLLTTCVPRSGQWPLDMPRCASRRPSVVDRTVLILGSYAAVVRDGDE</sequence>
<evidence type="ECO:0000256" key="10">
    <source>
        <dbReference type="ARBA" id="ARBA00023237"/>
    </source>
</evidence>
<evidence type="ECO:0000256" key="2">
    <source>
        <dbReference type="ARBA" id="ARBA00011233"/>
    </source>
</evidence>
<dbReference type="SUPFAM" id="SSF56935">
    <property type="entry name" value="Porins"/>
    <property type="match status" value="1"/>
</dbReference>
<dbReference type="Pfam" id="PF13609">
    <property type="entry name" value="Porin_4"/>
    <property type="match status" value="1"/>
</dbReference>
<dbReference type="RefSeq" id="WP_368608575.1">
    <property type="nucleotide sequence ID" value="NZ_JBFPKB010000029.1"/>
</dbReference>
<dbReference type="Proteomes" id="UP001558535">
    <property type="component" value="Unassembled WGS sequence"/>
</dbReference>
<evidence type="ECO:0000256" key="5">
    <source>
        <dbReference type="ARBA" id="ARBA00022692"/>
    </source>
</evidence>
<feature type="signal peptide" evidence="11">
    <location>
        <begin position="1"/>
        <end position="18"/>
    </location>
</feature>
<organism evidence="13 14">
    <name type="scientific">Paraburkholderia phenoliruptrix</name>
    <dbReference type="NCBI Taxonomy" id="252970"/>
    <lineage>
        <taxon>Bacteria</taxon>
        <taxon>Pseudomonadati</taxon>
        <taxon>Pseudomonadota</taxon>
        <taxon>Betaproteobacteria</taxon>
        <taxon>Burkholderiales</taxon>
        <taxon>Burkholderiaceae</taxon>
        <taxon>Paraburkholderia</taxon>
    </lineage>
</organism>
<proteinExistence type="predicted"/>
<name>A0ABV3WMZ3_9BURK</name>
<feature type="chain" id="PRO_5046004244" evidence="11">
    <location>
        <begin position="19"/>
        <end position="405"/>
    </location>
</feature>
<evidence type="ECO:0000256" key="4">
    <source>
        <dbReference type="ARBA" id="ARBA00022452"/>
    </source>
</evidence>
<dbReference type="PANTHER" id="PTHR34501:SF9">
    <property type="entry name" value="MAJOR OUTER MEMBRANE PROTEIN P.IA"/>
    <property type="match status" value="1"/>
</dbReference>
<dbReference type="InterPro" id="IPR050298">
    <property type="entry name" value="Gram-neg_bact_OMP"/>
</dbReference>
<feature type="domain" description="Porin" evidence="12">
    <location>
        <begin position="7"/>
        <end position="286"/>
    </location>
</feature>
<keyword evidence="14" id="KW-1185">Reference proteome</keyword>
<accession>A0ABV3WMZ3</accession>
<evidence type="ECO:0000313" key="13">
    <source>
        <dbReference type="EMBL" id="MEX3754149.1"/>
    </source>
</evidence>
<keyword evidence="10" id="KW-0998">Cell outer membrane</keyword>
<keyword evidence="6 11" id="KW-0732">Signal</keyword>
<dbReference type="InterPro" id="IPR023614">
    <property type="entry name" value="Porin_dom_sf"/>
</dbReference>
<dbReference type="EMBL" id="JBFPKE010000026">
    <property type="protein sequence ID" value="MEX3754149.1"/>
    <property type="molecule type" value="Genomic_DNA"/>
</dbReference>
<evidence type="ECO:0000256" key="8">
    <source>
        <dbReference type="ARBA" id="ARBA00023114"/>
    </source>
</evidence>
<comment type="subcellular location">
    <subcellularLocation>
        <location evidence="1">Cell outer membrane</location>
        <topology evidence="1">Multi-pass membrane protein</topology>
    </subcellularLocation>
</comment>
<evidence type="ECO:0000256" key="9">
    <source>
        <dbReference type="ARBA" id="ARBA00023136"/>
    </source>
</evidence>
<comment type="caution">
    <text evidence="13">The sequence shown here is derived from an EMBL/GenBank/DDBJ whole genome shotgun (WGS) entry which is preliminary data.</text>
</comment>
<keyword evidence="4" id="KW-1134">Transmembrane beta strand</keyword>
<gene>
    <name evidence="13" type="ORF">AB3X84_29705</name>
</gene>
<dbReference type="CDD" id="cd00342">
    <property type="entry name" value="gram_neg_porins"/>
    <property type="match status" value="1"/>
</dbReference>
<evidence type="ECO:0000256" key="1">
    <source>
        <dbReference type="ARBA" id="ARBA00004571"/>
    </source>
</evidence>
<reference evidence="13 14" key="1">
    <citation type="submission" date="2024-07" db="EMBL/GenBank/DDBJ databases">
        <title>A survey of Mimosa microsymbionts across Brazilian biomes reveals a high diversity of Paraburkholderia nodulating endemic species, but also that Cupriavidus is common as a symbiont of widespread species.</title>
        <authorList>
            <person name="Rouws L."/>
            <person name="Barauna A."/>
            <person name="Beukes C."/>
            <person name="Rouws J.R.C."/>
            <person name="De Faria S.M."/>
            <person name="Gross E."/>
            <person name="Bueno Dos Reis Junior F."/>
            <person name="Simon M.F."/>
            <person name="Maluk M."/>
            <person name="Odee D.W."/>
            <person name="Kenicer G."/>
            <person name="Young J.P.W."/>
            <person name="Reis V.M."/>
            <person name="Zilli J."/>
            <person name="James E.K."/>
        </authorList>
    </citation>
    <scope>NUCLEOTIDE SEQUENCE [LARGE SCALE GENOMIC DNA]</scope>
    <source>
        <strain evidence="13 14">BR14375</strain>
    </source>
</reference>
<protein>
    <submittedName>
        <fullName evidence="13">Porin</fullName>
    </submittedName>
</protein>
<evidence type="ECO:0000256" key="6">
    <source>
        <dbReference type="ARBA" id="ARBA00022729"/>
    </source>
</evidence>
<dbReference type="PANTHER" id="PTHR34501">
    <property type="entry name" value="PROTEIN YDDL-RELATED"/>
    <property type="match status" value="1"/>
</dbReference>